<sequence>WFNSSIADLMNMWFRGFYSIIYKMHKDHYNFFLDEMIRQQNSIIINSLYFCGVICYKIPYSYLLA</sequence>
<dbReference type="InParanoid" id="W4K9N2"/>
<keyword evidence="3" id="KW-1185">Reference proteome</keyword>
<dbReference type="EMBL" id="KI925458">
    <property type="protein sequence ID" value="ETW82060.1"/>
    <property type="molecule type" value="Genomic_DNA"/>
</dbReference>
<feature type="non-terminal residue" evidence="2">
    <location>
        <position position="1"/>
    </location>
</feature>
<evidence type="ECO:0000313" key="2">
    <source>
        <dbReference type="EMBL" id="ETW82060.1"/>
    </source>
</evidence>
<dbReference type="AlphaFoldDB" id="W4K9N2"/>
<dbReference type="RefSeq" id="XP_009546636.1">
    <property type="nucleotide sequence ID" value="XM_009548341.1"/>
</dbReference>
<organism evidence="2 3">
    <name type="scientific">Heterobasidion irregulare (strain TC 32-1)</name>
    <dbReference type="NCBI Taxonomy" id="747525"/>
    <lineage>
        <taxon>Eukaryota</taxon>
        <taxon>Fungi</taxon>
        <taxon>Dikarya</taxon>
        <taxon>Basidiomycota</taxon>
        <taxon>Agaricomycotina</taxon>
        <taxon>Agaricomycetes</taxon>
        <taxon>Russulales</taxon>
        <taxon>Bondarzewiaceae</taxon>
        <taxon>Heterobasidion</taxon>
        <taxon>Heterobasidion annosum species complex</taxon>
    </lineage>
</organism>
<reference evidence="2 3" key="1">
    <citation type="journal article" date="2012" name="New Phytol.">
        <title>Insight into trade-off between wood decay and parasitism from the genome of a fungal forest pathogen.</title>
        <authorList>
            <person name="Olson A."/>
            <person name="Aerts A."/>
            <person name="Asiegbu F."/>
            <person name="Belbahri L."/>
            <person name="Bouzid O."/>
            <person name="Broberg A."/>
            <person name="Canback B."/>
            <person name="Coutinho P.M."/>
            <person name="Cullen D."/>
            <person name="Dalman K."/>
            <person name="Deflorio G."/>
            <person name="van Diepen L.T."/>
            <person name="Dunand C."/>
            <person name="Duplessis S."/>
            <person name="Durling M."/>
            <person name="Gonthier P."/>
            <person name="Grimwood J."/>
            <person name="Fossdal C.G."/>
            <person name="Hansson D."/>
            <person name="Henrissat B."/>
            <person name="Hietala A."/>
            <person name="Himmelstrand K."/>
            <person name="Hoffmeister D."/>
            <person name="Hogberg N."/>
            <person name="James T.Y."/>
            <person name="Karlsson M."/>
            <person name="Kohler A."/>
            <person name="Kues U."/>
            <person name="Lee Y.H."/>
            <person name="Lin Y.C."/>
            <person name="Lind M."/>
            <person name="Lindquist E."/>
            <person name="Lombard V."/>
            <person name="Lucas S."/>
            <person name="Lunden K."/>
            <person name="Morin E."/>
            <person name="Murat C."/>
            <person name="Park J."/>
            <person name="Raffaello T."/>
            <person name="Rouze P."/>
            <person name="Salamov A."/>
            <person name="Schmutz J."/>
            <person name="Solheim H."/>
            <person name="Stahlberg J."/>
            <person name="Velez H."/>
            <person name="de Vries R.P."/>
            <person name="Wiebenga A."/>
            <person name="Woodward S."/>
            <person name="Yakovlev I."/>
            <person name="Garbelotto M."/>
            <person name="Martin F."/>
            <person name="Grigoriev I.V."/>
            <person name="Stenlid J."/>
        </authorList>
    </citation>
    <scope>NUCLEOTIDE SEQUENCE [LARGE SCALE GENOMIC DNA]</scope>
    <source>
        <strain evidence="2 3">TC 32-1</strain>
    </source>
</reference>
<evidence type="ECO:0000313" key="3">
    <source>
        <dbReference type="Proteomes" id="UP000030671"/>
    </source>
</evidence>
<proteinExistence type="predicted"/>
<dbReference type="Proteomes" id="UP000030671">
    <property type="component" value="Unassembled WGS sequence"/>
</dbReference>
<dbReference type="KEGG" id="hir:HETIRDRAFT_318718"/>
<accession>W4K9N2</accession>
<dbReference type="STRING" id="747525.W4K9N2"/>
<evidence type="ECO:0000256" key="1">
    <source>
        <dbReference type="SAM" id="Phobius"/>
    </source>
</evidence>
<gene>
    <name evidence="2" type="ORF">HETIRDRAFT_318718</name>
</gene>
<keyword evidence="1" id="KW-0812">Transmembrane</keyword>
<keyword evidence="1" id="KW-1133">Transmembrane helix</keyword>
<name>W4K9N2_HETIT</name>
<keyword evidence="1" id="KW-0472">Membrane</keyword>
<dbReference type="GeneID" id="20670530"/>
<dbReference type="HOGENOM" id="CLU_2855882_0_0_1"/>
<protein>
    <submittedName>
        <fullName evidence="2">Uncharacterized protein</fullName>
    </submittedName>
</protein>
<dbReference type="OrthoDB" id="2501483at2759"/>
<feature type="transmembrane region" description="Helical" evidence="1">
    <location>
        <begin position="43"/>
        <end position="63"/>
    </location>
</feature>